<dbReference type="InterPro" id="IPR017930">
    <property type="entry name" value="Myb_dom"/>
</dbReference>
<evidence type="ECO:0000313" key="5">
    <source>
        <dbReference type="Proteomes" id="UP000287651"/>
    </source>
</evidence>
<organism evidence="4 5">
    <name type="scientific">Ensete ventricosum</name>
    <name type="common">Abyssinian banana</name>
    <name type="synonym">Musa ensete</name>
    <dbReference type="NCBI Taxonomy" id="4639"/>
    <lineage>
        <taxon>Eukaryota</taxon>
        <taxon>Viridiplantae</taxon>
        <taxon>Streptophyta</taxon>
        <taxon>Embryophyta</taxon>
        <taxon>Tracheophyta</taxon>
        <taxon>Spermatophyta</taxon>
        <taxon>Magnoliopsida</taxon>
        <taxon>Liliopsida</taxon>
        <taxon>Zingiberales</taxon>
        <taxon>Musaceae</taxon>
        <taxon>Ensete</taxon>
    </lineage>
</organism>
<accession>A0A427A773</accession>
<comment type="caution">
    <text evidence="4">The sequence shown here is derived from an EMBL/GenBank/DDBJ whole genome shotgun (WGS) entry which is preliminary data.</text>
</comment>
<dbReference type="GO" id="GO:0003677">
    <property type="term" value="F:DNA binding"/>
    <property type="evidence" value="ECO:0007669"/>
    <property type="project" value="UniProtKB-KW"/>
</dbReference>
<protein>
    <recommendedName>
        <fullName evidence="3">HTH myb-type domain-containing protein</fullName>
    </recommendedName>
</protein>
<name>A0A427A773_ENSVE</name>
<dbReference type="EMBL" id="AMZH03003508">
    <property type="protein sequence ID" value="RRT72116.1"/>
    <property type="molecule type" value="Genomic_DNA"/>
</dbReference>
<dbReference type="Gene3D" id="1.10.10.60">
    <property type="entry name" value="Homeodomain-like"/>
    <property type="match status" value="1"/>
</dbReference>
<dbReference type="PANTHER" id="PTHR47994">
    <property type="entry name" value="F14D16.11-RELATED"/>
    <property type="match status" value="1"/>
</dbReference>
<dbReference type="Proteomes" id="UP000287651">
    <property type="component" value="Unassembled WGS sequence"/>
</dbReference>
<dbReference type="PROSITE" id="PS51294">
    <property type="entry name" value="HTH_MYB"/>
    <property type="match status" value="1"/>
</dbReference>
<dbReference type="InterPro" id="IPR015495">
    <property type="entry name" value="Myb_TF_plants"/>
</dbReference>
<sequence length="212" mass="23878">MHLPGRTDNEIKNLWHTHLKKKLIQMGFDPMTHRPRTDFFTALPQLLALLQLHQLMNGHPQDDDHAARLQVLEAVQAAKLQYFQCLIQSVDATPNNSYNSSDLETISLLSSQMISSFPSYNPPQHIDSSNQLPSFFEPPESNDNKQCSNFTGFNQGEDNKPRTPFASPLPPPTDVSVANQGDGCSITSCDRNGTPFCWPEIMLDDQFMSEFI</sequence>
<keyword evidence="1" id="KW-0238">DNA-binding</keyword>
<gene>
    <name evidence="4" type="ORF">B296_00011562</name>
</gene>
<evidence type="ECO:0000256" key="1">
    <source>
        <dbReference type="ARBA" id="ARBA00023125"/>
    </source>
</evidence>
<evidence type="ECO:0000259" key="3">
    <source>
        <dbReference type="PROSITE" id="PS51294"/>
    </source>
</evidence>
<feature type="domain" description="HTH myb-type" evidence="3">
    <location>
        <begin position="1"/>
        <end position="23"/>
    </location>
</feature>
<evidence type="ECO:0000256" key="2">
    <source>
        <dbReference type="SAM" id="MobiDB-lite"/>
    </source>
</evidence>
<feature type="compositionally biased region" description="Polar residues" evidence="2">
    <location>
        <begin position="144"/>
        <end position="156"/>
    </location>
</feature>
<proteinExistence type="predicted"/>
<evidence type="ECO:0000313" key="4">
    <source>
        <dbReference type="EMBL" id="RRT72116.1"/>
    </source>
</evidence>
<feature type="region of interest" description="Disordered" evidence="2">
    <location>
        <begin position="121"/>
        <end position="179"/>
    </location>
</feature>
<dbReference type="PANTHER" id="PTHR47994:SF11">
    <property type="entry name" value="BINDING PROTEIN, PUTATIVE-RELATED"/>
    <property type="match status" value="1"/>
</dbReference>
<dbReference type="AlphaFoldDB" id="A0A427A773"/>
<reference evidence="4 5" key="1">
    <citation type="journal article" date="2014" name="Agronomy (Basel)">
        <title>A Draft Genome Sequence for Ensete ventricosum, the Drought-Tolerant Tree Against Hunger.</title>
        <authorList>
            <person name="Harrison J."/>
            <person name="Moore K.A."/>
            <person name="Paszkiewicz K."/>
            <person name="Jones T."/>
            <person name="Grant M."/>
            <person name="Ambacheew D."/>
            <person name="Muzemil S."/>
            <person name="Studholme D.J."/>
        </authorList>
    </citation>
    <scope>NUCLEOTIDE SEQUENCE [LARGE SCALE GENOMIC DNA]</scope>
</reference>